<accession>A0A846HMN5</accession>
<dbReference type="Proteomes" id="UP000031549">
    <property type="component" value="Unassembled WGS sequence"/>
</dbReference>
<keyword evidence="2" id="KW-1185">Reference proteome</keyword>
<dbReference type="RefSeq" id="WP_052325716.1">
    <property type="nucleotide sequence ID" value="NZ_JTCM02000151.1"/>
</dbReference>
<reference evidence="1 2" key="1">
    <citation type="journal article" date="2015" name="Genome Announc.">
        <title>Draft Genome Sequence of Cyanobacterium Hassallia byssoidea Strain VB512170, Isolated from Monuments in India.</title>
        <authorList>
            <person name="Singh D."/>
            <person name="Chandrababunaidu M.M."/>
            <person name="Panda A."/>
            <person name="Sen D."/>
            <person name="Bhattacharyya S."/>
            <person name="Adhikary S.P."/>
            <person name="Tripathy S."/>
        </authorList>
    </citation>
    <scope>NUCLEOTIDE SEQUENCE [LARGE SCALE GENOMIC DNA]</scope>
    <source>
        <strain evidence="1 2">VB512170</strain>
    </source>
</reference>
<organism evidence="1 2">
    <name type="scientific">Hassallia byssoidea VB512170</name>
    <dbReference type="NCBI Taxonomy" id="1304833"/>
    <lineage>
        <taxon>Bacteria</taxon>
        <taxon>Bacillati</taxon>
        <taxon>Cyanobacteriota</taxon>
        <taxon>Cyanophyceae</taxon>
        <taxon>Nostocales</taxon>
        <taxon>Tolypothrichaceae</taxon>
        <taxon>Hassallia</taxon>
    </lineage>
</organism>
<sequence length="100" mass="11881">MKDNQICFKSENTEATSFLTSSSYKKFLHDLWQRLVDTLLTNSQELQVWQKVDRYGNIYWKAYDPVTGKSFKSGSEDDIRMWIEQLYQSSKYGKSDFGNW</sequence>
<comment type="caution">
    <text evidence="1">The sequence shown here is derived from an EMBL/GenBank/DDBJ whole genome shotgun (WGS) entry which is preliminary data.</text>
</comment>
<gene>
    <name evidence="1" type="ORF">PI95_032325</name>
</gene>
<dbReference type="EMBL" id="JTCM02000151">
    <property type="protein sequence ID" value="NEU77061.1"/>
    <property type="molecule type" value="Genomic_DNA"/>
</dbReference>
<dbReference type="AlphaFoldDB" id="A0A846HMN5"/>
<evidence type="ECO:0000313" key="2">
    <source>
        <dbReference type="Proteomes" id="UP000031549"/>
    </source>
</evidence>
<evidence type="ECO:0000313" key="1">
    <source>
        <dbReference type="EMBL" id="NEU77061.1"/>
    </source>
</evidence>
<protein>
    <submittedName>
        <fullName evidence="1">Uncharacterized protein</fullName>
    </submittedName>
</protein>
<proteinExistence type="predicted"/>
<name>A0A846HMN5_9CYAN</name>